<dbReference type="InterPro" id="IPR020568">
    <property type="entry name" value="Ribosomal_Su5_D2-typ_SF"/>
</dbReference>
<dbReference type="InterPro" id="IPR036612">
    <property type="entry name" value="KH_dom_type_1_sf"/>
</dbReference>
<dbReference type="InterPro" id="IPR004087">
    <property type="entry name" value="KH_dom"/>
</dbReference>
<dbReference type="Pfam" id="PF03726">
    <property type="entry name" value="PNPase"/>
    <property type="match status" value="1"/>
</dbReference>
<evidence type="ECO:0000256" key="8">
    <source>
        <dbReference type="HAMAP-Rule" id="MF_01595"/>
    </source>
</evidence>
<evidence type="ECO:0000256" key="9">
    <source>
        <dbReference type="SAM" id="MobiDB-lite"/>
    </source>
</evidence>
<evidence type="ECO:0000313" key="11">
    <source>
        <dbReference type="EMBL" id="GIM81163.1"/>
    </source>
</evidence>
<dbReference type="PROSITE" id="PS50126">
    <property type="entry name" value="S1"/>
    <property type="match status" value="1"/>
</dbReference>
<comment type="catalytic activity">
    <reaction evidence="8">
        <text>RNA(n+1) + phosphate = RNA(n) + a ribonucleoside 5'-diphosphate</text>
        <dbReference type="Rhea" id="RHEA:22096"/>
        <dbReference type="Rhea" id="RHEA-COMP:14527"/>
        <dbReference type="Rhea" id="RHEA-COMP:17342"/>
        <dbReference type="ChEBI" id="CHEBI:43474"/>
        <dbReference type="ChEBI" id="CHEBI:57930"/>
        <dbReference type="ChEBI" id="CHEBI:140395"/>
        <dbReference type="EC" id="2.7.7.8"/>
    </reaction>
</comment>
<dbReference type="CDD" id="cd04472">
    <property type="entry name" value="S1_PNPase"/>
    <property type="match status" value="1"/>
</dbReference>
<feature type="domain" description="S1 motif" evidence="10">
    <location>
        <begin position="731"/>
        <end position="800"/>
    </location>
</feature>
<proteinExistence type="inferred from homology"/>
<dbReference type="CDD" id="cd02393">
    <property type="entry name" value="KH-I_PNPase"/>
    <property type="match status" value="1"/>
</dbReference>
<dbReference type="SUPFAM" id="SSF54791">
    <property type="entry name" value="Eukaryotic type KH-domain (KH-domain type I)"/>
    <property type="match status" value="1"/>
</dbReference>
<feature type="binding site" evidence="8">
    <location>
        <position position="600"/>
    </location>
    <ligand>
        <name>Mg(2+)</name>
        <dbReference type="ChEBI" id="CHEBI:18420"/>
    </ligand>
</feature>
<evidence type="ECO:0000256" key="6">
    <source>
        <dbReference type="ARBA" id="ARBA00022842"/>
    </source>
</evidence>
<feature type="binding site" evidence="8">
    <location>
        <position position="594"/>
    </location>
    <ligand>
        <name>Mg(2+)</name>
        <dbReference type="ChEBI" id="CHEBI:18420"/>
    </ligand>
</feature>
<keyword evidence="2 8" id="KW-0963">Cytoplasm</keyword>
<comment type="subcellular location">
    <subcellularLocation>
        <location evidence="8">Cytoplasm</location>
    </subcellularLocation>
</comment>
<evidence type="ECO:0000313" key="12">
    <source>
        <dbReference type="Proteomes" id="UP000677457"/>
    </source>
</evidence>
<dbReference type="Pfam" id="PF00013">
    <property type="entry name" value="KH_1"/>
    <property type="match status" value="1"/>
</dbReference>
<dbReference type="Pfam" id="PF01138">
    <property type="entry name" value="RNase_PH"/>
    <property type="match status" value="2"/>
</dbReference>
<keyword evidence="12" id="KW-1185">Reference proteome</keyword>
<comment type="similarity">
    <text evidence="1 8">Belongs to the polyribonucleotide nucleotidyltransferase family.</text>
</comment>
<dbReference type="Gene3D" id="3.30.230.70">
    <property type="entry name" value="GHMP Kinase, N-terminal domain"/>
    <property type="match status" value="2"/>
</dbReference>
<keyword evidence="6 8" id="KW-0460">Magnesium</keyword>
<dbReference type="SUPFAM" id="SSF54211">
    <property type="entry name" value="Ribosomal protein S5 domain 2-like"/>
    <property type="match status" value="2"/>
</dbReference>
<dbReference type="InterPro" id="IPR012340">
    <property type="entry name" value="NA-bd_OB-fold"/>
</dbReference>
<keyword evidence="5 8" id="KW-0479">Metal-binding</keyword>
<dbReference type="SMART" id="SM00322">
    <property type="entry name" value="KH"/>
    <property type="match status" value="1"/>
</dbReference>
<dbReference type="PANTHER" id="PTHR11252">
    <property type="entry name" value="POLYRIBONUCLEOTIDE NUCLEOTIDYLTRANSFERASE"/>
    <property type="match status" value="1"/>
</dbReference>
<evidence type="ECO:0000256" key="1">
    <source>
        <dbReference type="ARBA" id="ARBA00007404"/>
    </source>
</evidence>
<organism evidence="11 12">
    <name type="scientific">Salinispora arenicola</name>
    <dbReference type="NCBI Taxonomy" id="168697"/>
    <lineage>
        <taxon>Bacteria</taxon>
        <taxon>Bacillati</taxon>
        <taxon>Actinomycetota</taxon>
        <taxon>Actinomycetes</taxon>
        <taxon>Micromonosporales</taxon>
        <taxon>Micromonosporaceae</taxon>
        <taxon>Salinispora</taxon>
    </lineage>
</organism>
<dbReference type="SUPFAM" id="SSF50249">
    <property type="entry name" value="Nucleic acid-binding proteins"/>
    <property type="match status" value="1"/>
</dbReference>
<keyword evidence="3 8" id="KW-0808">Transferase</keyword>
<evidence type="ECO:0000256" key="5">
    <source>
        <dbReference type="ARBA" id="ARBA00022723"/>
    </source>
</evidence>
<dbReference type="SUPFAM" id="SSF55666">
    <property type="entry name" value="Ribonuclease PH domain 2-like"/>
    <property type="match status" value="2"/>
</dbReference>
<dbReference type="NCBIfam" id="NF008805">
    <property type="entry name" value="PRK11824.1"/>
    <property type="match status" value="1"/>
</dbReference>
<feature type="compositionally biased region" description="Low complexity" evidence="9">
    <location>
        <begin position="805"/>
        <end position="816"/>
    </location>
</feature>
<dbReference type="NCBIfam" id="TIGR03591">
    <property type="entry name" value="polynuc_phos"/>
    <property type="match status" value="1"/>
</dbReference>
<dbReference type="EMBL" id="BOQM01000001">
    <property type="protein sequence ID" value="GIM81163.1"/>
    <property type="molecule type" value="Genomic_DNA"/>
</dbReference>
<dbReference type="InterPro" id="IPR014069">
    <property type="entry name" value="GPSI/PNP"/>
</dbReference>
<evidence type="ECO:0000256" key="7">
    <source>
        <dbReference type="ARBA" id="ARBA00022884"/>
    </source>
</evidence>
<dbReference type="PROSITE" id="PS50084">
    <property type="entry name" value="KH_TYPE_1"/>
    <property type="match status" value="1"/>
</dbReference>
<evidence type="ECO:0000256" key="4">
    <source>
        <dbReference type="ARBA" id="ARBA00022695"/>
    </source>
</evidence>
<keyword evidence="4 8" id="KW-0548">Nucleotidyltransferase</keyword>
<dbReference type="InterPro" id="IPR001247">
    <property type="entry name" value="ExoRNase_PH_dom1"/>
</dbReference>
<comment type="function">
    <text evidence="8">Involved in mRNA degradation. Catalyzes the phosphorolysis of single-stranded polyribonucleotides processively in the 3'- to 5'-direction.</text>
</comment>
<comment type="caution">
    <text evidence="11">The sequence shown here is derived from an EMBL/GenBank/DDBJ whole genome shotgun (WGS) entry which is preliminary data.</text>
</comment>
<reference evidence="11 12" key="1">
    <citation type="submission" date="2021-03" db="EMBL/GenBank/DDBJ databases">
        <title>Whole genome shotgun sequence of Salinispora arenicola NBRC 105043.</title>
        <authorList>
            <person name="Komaki H."/>
            <person name="Tamura T."/>
        </authorList>
    </citation>
    <scope>NUCLEOTIDE SEQUENCE [LARGE SCALE GENOMIC DNA]</scope>
    <source>
        <strain evidence="11 12">NBRC 105043</strain>
    </source>
</reference>
<dbReference type="InterPro" id="IPR004088">
    <property type="entry name" value="KH_dom_type_1"/>
</dbReference>
<feature type="region of interest" description="Disordered" evidence="9">
    <location>
        <begin position="800"/>
        <end position="864"/>
    </location>
</feature>
<dbReference type="Gene3D" id="2.40.50.140">
    <property type="entry name" value="Nucleic acid-binding proteins"/>
    <property type="match status" value="1"/>
</dbReference>
<protein>
    <recommendedName>
        <fullName evidence="8">Polyribonucleotide nucleotidyltransferase</fullName>
        <ecNumber evidence="8">2.7.7.8</ecNumber>
    </recommendedName>
    <alternativeName>
        <fullName evidence="8">Polynucleotide phosphorylase</fullName>
        <shortName evidence="8">PNPase</shortName>
    </alternativeName>
</protein>
<dbReference type="InterPro" id="IPR036456">
    <property type="entry name" value="PNPase_PH_RNA-bd_sf"/>
</dbReference>
<feature type="region of interest" description="Disordered" evidence="9">
    <location>
        <begin position="1"/>
        <end position="63"/>
    </location>
</feature>
<evidence type="ECO:0000259" key="10">
    <source>
        <dbReference type="PROSITE" id="PS50126"/>
    </source>
</evidence>
<dbReference type="Proteomes" id="UP000677457">
    <property type="component" value="Unassembled WGS sequence"/>
</dbReference>
<dbReference type="HAMAP" id="MF_01595">
    <property type="entry name" value="PNPase"/>
    <property type="match status" value="1"/>
</dbReference>
<evidence type="ECO:0000256" key="3">
    <source>
        <dbReference type="ARBA" id="ARBA00022679"/>
    </source>
</evidence>
<keyword evidence="7 8" id="KW-0694">RNA-binding</keyword>
<dbReference type="InterPro" id="IPR015848">
    <property type="entry name" value="PNPase_PH_RNA-bd_bac/org-type"/>
</dbReference>
<dbReference type="InterPro" id="IPR012162">
    <property type="entry name" value="PNPase"/>
</dbReference>
<dbReference type="SMART" id="SM00316">
    <property type="entry name" value="S1"/>
    <property type="match status" value="1"/>
</dbReference>
<dbReference type="CDD" id="cd11364">
    <property type="entry name" value="RNase_PH_PNPase_2"/>
    <property type="match status" value="1"/>
</dbReference>
<dbReference type="Gene3D" id="3.30.1370.10">
    <property type="entry name" value="K Homology domain, type 1"/>
    <property type="match status" value="1"/>
</dbReference>
<comment type="cofactor">
    <cofactor evidence="8">
        <name>Mg(2+)</name>
        <dbReference type="ChEBI" id="CHEBI:18420"/>
    </cofactor>
</comment>
<dbReference type="SUPFAM" id="SSF46915">
    <property type="entry name" value="Polynucleotide phosphorylase/guanosine pentaphosphate synthase (PNPase/GPSI), domain 3"/>
    <property type="match status" value="1"/>
</dbReference>
<dbReference type="NCBIfam" id="TIGR02696">
    <property type="entry name" value="pppGpp_PNP"/>
    <property type="match status" value="1"/>
</dbReference>
<dbReference type="PANTHER" id="PTHR11252:SF0">
    <property type="entry name" value="POLYRIBONUCLEOTIDE NUCLEOTIDYLTRANSFERASE 1, MITOCHONDRIAL"/>
    <property type="match status" value="1"/>
</dbReference>
<dbReference type="EC" id="2.7.7.8" evidence="8"/>
<dbReference type="InterPro" id="IPR027408">
    <property type="entry name" value="PNPase/RNase_PH_dom_sf"/>
</dbReference>
<feature type="compositionally biased region" description="Basic and acidic residues" evidence="9">
    <location>
        <begin position="15"/>
        <end position="33"/>
    </location>
</feature>
<gene>
    <name evidence="8 11" type="primary">pnp</name>
    <name evidence="11" type="ORF">Sar04_00810</name>
</gene>
<accession>A0ABQ4JK16</accession>
<evidence type="ECO:0000256" key="2">
    <source>
        <dbReference type="ARBA" id="ARBA00022490"/>
    </source>
</evidence>
<dbReference type="InterPro" id="IPR036345">
    <property type="entry name" value="ExoRNase_PH_dom2_sf"/>
</dbReference>
<feature type="compositionally biased region" description="Basic and acidic residues" evidence="9">
    <location>
        <begin position="817"/>
        <end position="856"/>
    </location>
</feature>
<name>A0ABQ4JK16_SALAC</name>
<dbReference type="InterPro" id="IPR003029">
    <property type="entry name" value="S1_domain"/>
</dbReference>
<dbReference type="Pfam" id="PF00575">
    <property type="entry name" value="S1"/>
    <property type="match status" value="1"/>
</dbReference>
<sequence length="864" mass="92653">MTGEWPTGPLPRSVHRQELRQPGPHDHPTHREPVSVPVSGSGPRASGSTPTRPGASIEDRPSEQLRVAVRRREGAQPQMTESNLGAQSRTATIDNGAFGTRVITFSTGRLARQAAGSVVAQLGETVVLSATTVGRQPKEQFDFFPLTVDVEERMYAAGRIPGSFFRREGRPSEDAILTCRLIDRPLRPSFVKGLRNEVQVVETVLALDPSHPYDVVAINAASMSTKLSGLPFSGPIGATRMAHIDGSWVAFPTHEELERATFDMVVAGRALPDGDVAIMMVEAEATEHTVKLVAGGASAPTEEVVASGLEAAKPAIRELCRAQSELAEVAAKPVAEFPVFLDYSDDAYQAVADLARSDVAEALKIAGKADREEALDRIKARVIEDLGPRFEGREKELSAALRSLTKSEVRSRVLREQVRIDGRGPRDIRPLTAEVGVLPRVHGSALFERGETQILGVTTLNMLRMEQSLDTLSPEKSKRYMHNYNFPPYSTGETGRVGSPKRREIGHGALAERALIPVLPSREEFPYAIRQVSEALGSNGSTSMGSVCASTLGLLSAGVPLKAPVAGIAMGLISDEVEGKTRYVTLTDILGAEDAFGDMDFKVAGTQEFVTALQLDTKLDGIPSDVLAAALQQAYEARQTILEVMQAAIEAPATMSDYAPRVTTVKIPVDKIGMVIGPKGQTINAIQDETGAEISIEDDGTIYVGATNGPSAQAAVERVNAIANPTLPKVGDRFLGTVVKTAAFGAFVSLLPGRDGLLHISKVGDGKRVEKVEDYLNVGDKVEVEIADIDQRGKIYLDKVRPEGAEGPAEAAATDRPAGRDRGDRAPRDRGDRERGSRGPDRGDRGDGGEGGGESRPRRRTRHS</sequence>